<evidence type="ECO:0000313" key="4">
    <source>
        <dbReference type="Proteomes" id="UP000249794"/>
    </source>
</evidence>
<dbReference type="PANTHER" id="PTHR22916:SF56">
    <property type="entry name" value="GLYCOSYL TRANSFERASE"/>
    <property type="match status" value="1"/>
</dbReference>
<sequence>MATVKLCDTSMLGTRNSRSNSQLKSRDAANDLPNRSAVCSLISAGLDTGLESNPSLDTKPTVSIGLPVYNGENFLAEAIESVLAQTFQDYELILSDNASTDRTAEICRHYASQDRRVRYYRSPAHHSPTWNYNRVFSLAKGSYFKWAAHDDIFEPTFIEKTLALLIQNPAAVLSFSGVDVIDEEAKTILPYDVVLATNSHSPSCRFQEMISLKHRCYDIFGLIKTDVLAQTPLIEAYAGSDRTLLARLSLLGSFETVPEPLFKARKHAKQSIAMLRNPRHKHLRLHDYAAWFDPDNKGKIIFPNWRIFEEYLRAIRAVSLSKKDRLMCYFVVTRWIFSNQNWAKLGRDLAIALLQIFSRLRSPLSEDSKTHQPSLHLGHLPAVHVKEKASR</sequence>
<feature type="region of interest" description="Disordered" evidence="1">
    <location>
        <begin position="9"/>
        <end position="29"/>
    </location>
</feature>
<dbReference type="Proteomes" id="UP000249794">
    <property type="component" value="Unassembled WGS sequence"/>
</dbReference>
<dbReference type="InterPro" id="IPR001173">
    <property type="entry name" value="Glyco_trans_2-like"/>
</dbReference>
<dbReference type="InterPro" id="IPR029044">
    <property type="entry name" value="Nucleotide-diphossugar_trans"/>
</dbReference>
<reference evidence="3 4" key="2">
    <citation type="submission" date="2018-06" db="EMBL/GenBank/DDBJ databases">
        <title>Metagenomic assembly of (sub)arctic Cyanobacteria and their associated microbiome from non-axenic cultures.</title>
        <authorList>
            <person name="Baurain D."/>
        </authorList>
    </citation>
    <scope>NUCLEOTIDE SEQUENCE [LARGE SCALE GENOMIC DNA]</scope>
    <source>
        <strain evidence="3">ULC027bin1</strain>
    </source>
</reference>
<dbReference type="AlphaFoldDB" id="A0A2W4XJ01"/>
<dbReference type="CDD" id="cd00761">
    <property type="entry name" value="Glyco_tranf_GTA_type"/>
    <property type="match status" value="1"/>
</dbReference>
<proteinExistence type="predicted"/>
<gene>
    <name evidence="3" type="ORF">DCF15_07315</name>
</gene>
<feature type="compositionally biased region" description="Polar residues" evidence="1">
    <location>
        <begin position="11"/>
        <end position="23"/>
    </location>
</feature>
<keyword evidence="3" id="KW-0808">Transferase</keyword>
<feature type="domain" description="Glycosyltransferase 2-like" evidence="2">
    <location>
        <begin position="63"/>
        <end position="199"/>
    </location>
</feature>
<protein>
    <submittedName>
        <fullName evidence="3">Glycosyltransferase family 2 protein</fullName>
    </submittedName>
</protein>
<dbReference type="Gene3D" id="3.90.550.10">
    <property type="entry name" value="Spore Coat Polysaccharide Biosynthesis Protein SpsA, Chain A"/>
    <property type="match status" value="1"/>
</dbReference>
<organism evidence="3 4">
    <name type="scientific">Phormidesmis priestleyi</name>
    <dbReference type="NCBI Taxonomy" id="268141"/>
    <lineage>
        <taxon>Bacteria</taxon>
        <taxon>Bacillati</taxon>
        <taxon>Cyanobacteriota</taxon>
        <taxon>Cyanophyceae</taxon>
        <taxon>Leptolyngbyales</taxon>
        <taxon>Leptolyngbyaceae</taxon>
        <taxon>Phormidesmis</taxon>
    </lineage>
</organism>
<dbReference type="PANTHER" id="PTHR22916">
    <property type="entry name" value="GLYCOSYLTRANSFERASE"/>
    <property type="match status" value="1"/>
</dbReference>
<evidence type="ECO:0000259" key="2">
    <source>
        <dbReference type="Pfam" id="PF00535"/>
    </source>
</evidence>
<dbReference type="EMBL" id="QBMP01000054">
    <property type="protein sequence ID" value="PZO57296.1"/>
    <property type="molecule type" value="Genomic_DNA"/>
</dbReference>
<dbReference type="SUPFAM" id="SSF53448">
    <property type="entry name" value="Nucleotide-diphospho-sugar transferases"/>
    <property type="match status" value="1"/>
</dbReference>
<dbReference type="GO" id="GO:0016740">
    <property type="term" value="F:transferase activity"/>
    <property type="evidence" value="ECO:0007669"/>
    <property type="project" value="UniProtKB-KW"/>
</dbReference>
<reference evidence="4" key="1">
    <citation type="submission" date="2018-04" db="EMBL/GenBank/DDBJ databases">
        <authorList>
            <person name="Cornet L."/>
        </authorList>
    </citation>
    <scope>NUCLEOTIDE SEQUENCE [LARGE SCALE GENOMIC DNA]</scope>
</reference>
<accession>A0A2W4XJ01</accession>
<dbReference type="Pfam" id="PF00535">
    <property type="entry name" value="Glycos_transf_2"/>
    <property type="match status" value="1"/>
</dbReference>
<comment type="caution">
    <text evidence="3">The sequence shown here is derived from an EMBL/GenBank/DDBJ whole genome shotgun (WGS) entry which is preliminary data.</text>
</comment>
<name>A0A2W4XJ01_9CYAN</name>
<evidence type="ECO:0000256" key="1">
    <source>
        <dbReference type="SAM" id="MobiDB-lite"/>
    </source>
</evidence>
<evidence type="ECO:0000313" key="3">
    <source>
        <dbReference type="EMBL" id="PZO57296.1"/>
    </source>
</evidence>